<name>A0A9D4X0N7_PEA</name>
<keyword evidence="3" id="KW-1185">Reference proteome</keyword>
<feature type="compositionally biased region" description="Polar residues" evidence="1">
    <location>
        <begin position="1"/>
        <end position="27"/>
    </location>
</feature>
<accession>A0A9D4X0N7</accession>
<reference evidence="2 3" key="1">
    <citation type="journal article" date="2022" name="Nat. Genet.">
        <title>Improved pea reference genome and pan-genome highlight genomic features and evolutionary characteristics.</title>
        <authorList>
            <person name="Yang T."/>
            <person name="Liu R."/>
            <person name="Luo Y."/>
            <person name="Hu S."/>
            <person name="Wang D."/>
            <person name="Wang C."/>
            <person name="Pandey M.K."/>
            <person name="Ge S."/>
            <person name="Xu Q."/>
            <person name="Li N."/>
            <person name="Li G."/>
            <person name="Huang Y."/>
            <person name="Saxena R.K."/>
            <person name="Ji Y."/>
            <person name="Li M."/>
            <person name="Yan X."/>
            <person name="He Y."/>
            <person name="Liu Y."/>
            <person name="Wang X."/>
            <person name="Xiang C."/>
            <person name="Varshney R.K."/>
            <person name="Ding H."/>
            <person name="Gao S."/>
            <person name="Zong X."/>
        </authorList>
    </citation>
    <scope>NUCLEOTIDE SEQUENCE [LARGE SCALE GENOMIC DNA]</scope>
    <source>
        <strain evidence="2 3">cv. Zhongwan 6</strain>
    </source>
</reference>
<evidence type="ECO:0000313" key="3">
    <source>
        <dbReference type="Proteomes" id="UP001058974"/>
    </source>
</evidence>
<feature type="compositionally biased region" description="Basic and acidic residues" evidence="1">
    <location>
        <begin position="39"/>
        <end position="50"/>
    </location>
</feature>
<dbReference type="Gramene" id="Psat05G0549800-T1">
    <property type="protein sequence ID" value="KAI5410041.1"/>
    <property type="gene ID" value="KIW84_055498"/>
</dbReference>
<sequence length="175" mass="19601">MANENNRWPSPSQAYTGSNHGEQSQPESGVGHGNGVRTRNLDEGRRSDKVPWCDHCKCEWHTHETCWKLKDKPPNWKKKNGRAFQASNFDQGQQPPPSQFPFTTEQLDRLYKLLESPTPSCSIATKGNSAFLSVSPSHTWIVDLGASDHMTGKSNLFSSYSPCAGFELGEDDWKC</sequence>
<gene>
    <name evidence="2" type="ORF">KIW84_055498</name>
</gene>
<evidence type="ECO:0000256" key="1">
    <source>
        <dbReference type="SAM" id="MobiDB-lite"/>
    </source>
</evidence>
<organism evidence="2 3">
    <name type="scientific">Pisum sativum</name>
    <name type="common">Garden pea</name>
    <name type="synonym">Lathyrus oleraceus</name>
    <dbReference type="NCBI Taxonomy" id="3888"/>
    <lineage>
        <taxon>Eukaryota</taxon>
        <taxon>Viridiplantae</taxon>
        <taxon>Streptophyta</taxon>
        <taxon>Embryophyta</taxon>
        <taxon>Tracheophyta</taxon>
        <taxon>Spermatophyta</taxon>
        <taxon>Magnoliopsida</taxon>
        <taxon>eudicotyledons</taxon>
        <taxon>Gunneridae</taxon>
        <taxon>Pentapetalae</taxon>
        <taxon>rosids</taxon>
        <taxon>fabids</taxon>
        <taxon>Fabales</taxon>
        <taxon>Fabaceae</taxon>
        <taxon>Papilionoideae</taxon>
        <taxon>50 kb inversion clade</taxon>
        <taxon>NPAAA clade</taxon>
        <taxon>Hologalegina</taxon>
        <taxon>IRL clade</taxon>
        <taxon>Fabeae</taxon>
        <taxon>Lathyrus</taxon>
    </lineage>
</organism>
<dbReference type="PANTHER" id="PTHR34222:SF40">
    <property type="match status" value="1"/>
</dbReference>
<dbReference type="EMBL" id="JAMSHJ010000005">
    <property type="protein sequence ID" value="KAI5410041.1"/>
    <property type="molecule type" value="Genomic_DNA"/>
</dbReference>
<dbReference type="Proteomes" id="UP001058974">
    <property type="component" value="Chromosome 5"/>
</dbReference>
<dbReference type="PANTHER" id="PTHR34222">
    <property type="entry name" value="GAG_PRE-INTEGRS DOMAIN-CONTAINING PROTEIN"/>
    <property type="match status" value="1"/>
</dbReference>
<comment type="caution">
    <text evidence="2">The sequence shown here is derived from an EMBL/GenBank/DDBJ whole genome shotgun (WGS) entry which is preliminary data.</text>
</comment>
<proteinExistence type="predicted"/>
<evidence type="ECO:0000313" key="2">
    <source>
        <dbReference type="EMBL" id="KAI5410041.1"/>
    </source>
</evidence>
<protein>
    <submittedName>
        <fullName evidence="2">Uncharacterized protein</fullName>
    </submittedName>
</protein>
<feature type="region of interest" description="Disordered" evidence="1">
    <location>
        <begin position="1"/>
        <end position="50"/>
    </location>
</feature>
<dbReference type="AlphaFoldDB" id="A0A9D4X0N7"/>